<dbReference type="PANTHER" id="PTHR37489">
    <property type="entry name" value="DUF3500 DOMAIN-CONTAINING PROTEIN"/>
    <property type="match status" value="1"/>
</dbReference>
<dbReference type="RefSeq" id="WP_092655895.1">
    <property type="nucleotide sequence ID" value="NZ_LT629732.1"/>
</dbReference>
<dbReference type="OrthoDB" id="581140at2"/>
<name>A0A1H1X9X2_9ACTN</name>
<dbReference type="InterPro" id="IPR021889">
    <property type="entry name" value="DUF3500"/>
</dbReference>
<dbReference type="EMBL" id="LT629732">
    <property type="protein sequence ID" value="SDT06084.1"/>
    <property type="molecule type" value="Genomic_DNA"/>
</dbReference>
<evidence type="ECO:0000313" key="2">
    <source>
        <dbReference type="Proteomes" id="UP000198983"/>
    </source>
</evidence>
<evidence type="ECO:0008006" key="3">
    <source>
        <dbReference type="Google" id="ProtNLM"/>
    </source>
</evidence>
<accession>A0A1H1X9X2</accession>
<keyword evidence="2" id="KW-1185">Reference proteome</keyword>
<organism evidence="1 2">
    <name type="scientific">Actinopolymorpha singaporensis</name>
    <dbReference type="NCBI Taxonomy" id="117157"/>
    <lineage>
        <taxon>Bacteria</taxon>
        <taxon>Bacillati</taxon>
        <taxon>Actinomycetota</taxon>
        <taxon>Actinomycetes</taxon>
        <taxon>Propionibacteriales</taxon>
        <taxon>Actinopolymorphaceae</taxon>
        <taxon>Actinopolymorpha</taxon>
    </lineage>
</organism>
<dbReference type="STRING" id="117157.SAMN04489717_4883"/>
<dbReference type="Proteomes" id="UP000198983">
    <property type="component" value="Chromosome I"/>
</dbReference>
<dbReference type="AlphaFoldDB" id="A0A1H1X9X2"/>
<dbReference type="PANTHER" id="PTHR37489:SF1">
    <property type="entry name" value="DUF3500 DOMAIN-CONTAINING PROTEIN"/>
    <property type="match status" value="1"/>
</dbReference>
<sequence>MTASQAGTTARMVAAATTFLSALTPDQRRAATAPFDTDDHRSWTYLPGPRPGLSLADMSEDQRGLAAALLATGLSDDGNGRAQAIMTLDGILRDIEREAGSDMWRQRDPNFFWVRVLGDPAGSRPWAWRVNGHHLAVHFAVVGDQVAATPQFFGANPATVLSGPHTGLRTLPESEDLARTLLTSLDPERQAQAVVDAEAPDDILTRRDPVADAGRLPRGLAYADMTDRQRGHLETLVRHYLGRSTPEVAEASWHDVEKAGLERVTFSWAGSLRPGVGERHYYAVAGPTFVLEYDNTQNDANHIHTVWRDLRNDWGEDLLAAHYAQQHR</sequence>
<proteinExistence type="predicted"/>
<dbReference type="Pfam" id="PF12006">
    <property type="entry name" value="DUF3500"/>
    <property type="match status" value="1"/>
</dbReference>
<gene>
    <name evidence="1" type="ORF">SAMN04489717_4883</name>
</gene>
<evidence type="ECO:0000313" key="1">
    <source>
        <dbReference type="EMBL" id="SDT06084.1"/>
    </source>
</evidence>
<protein>
    <recommendedName>
        <fullName evidence="3">DUF3500 domain-containing protein</fullName>
    </recommendedName>
</protein>
<reference evidence="1 2" key="1">
    <citation type="submission" date="2016-10" db="EMBL/GenBank/DDBJ databases">
        <authorList>
            <person name="de Groot N.N."/>
        </authorList>
    </citation>
    <scope>NUCLEOTIDE SEQUENCE [LARGE SCALE GENOMIC DNA]</scope>
    <source>
        <strain evidence="1 2">DSM 22024</strain>
    </source>
</reference>